<dbReference type="PANTHER" id="PTHR37432:SF1">
    <property type="entry name" value="HAT C-TERMINAL DIMERISATION DOMAIN-CONTAINING PROTEIN-RELATED"/>
    <property type="match status" value="1"/>
</dbReference>
<dbReference type="PRINTS" id="PR01078">
    <property type="entry name" value="AMINACHANNEL"/>
</dbReference>
<evidence type="ECO:0000256" key="10">
    <source>
        <dbReference type="ARBA" id="ARBA00023180"/>
    </source>
</evidence>
<protein>
    <recommendedName>
        <fullName evidence="16">HAT C-terminal dimerisation domain-containing protein</fullName>
    </recommendedName>
</protein>
<evidence type="ECO:0000256" key="7">
    <source>
        <dbReference type="ARBA" id="ARBA00023053"/>
    </source>
</evidence>
<reference evidence="14" key="1">
    <citation type="submission" date="2022-11" db="EMBL/GenBank/DDBJ databases">
        <authorList>
            <person name="Kikuchi T."/>
        </authorList>
    </citation>
    <scope>NUCLEOTIDE SEQUENCE</scope>
    <source>
        <strain evidence="14">PS1010</strain>
    </source>
</reference>
<dbReference type="SUPFAM" id="SSF53098">
    <property type="entry name" value="Ribonuclease H-like"/>
    <property type="match status" value="1"/>
</dbReference>
<dbReference type="EMBL" id="CANHGI010000006">
    <property type="protein sequence ID" value="CAI5455863.1"/>
    <property type="molecule type" value="Genomic_DNA"/>
</dbReference>
<comment type="caution">
    <text evidence="14">The sequence shown here is derived from an EMBL/GenBank/DDBJ whole genome shotgun (WGS) entry which is preliminary data.</text>
</comment>
<keyword evidence="10" id="KW-0325">Glycoprotein</keyword>
<evidence type="ECO:0000256" key="12">
    <source>
        <dbReference type="ARBA" id="ARBA00023303"/>
    </source>
</evidence>
<dbReference type="Pfam" id="PF00858">
    <property type="entry name" value="ASC"/>
    <property type="match status" value="1"/>
</dbReference>
<dbReference type="Gene3D" id="2.60.470.10">
    <property type="entry name" value="Acid-sensing ion channels like domains"/>
    <property type="match status" value="1"/>
</dbReference>
<evidence type="ECO:0000256" key="11">
    <source>
        <dbReference type="ARBA" id="ARBA00023201"/>
    </source>
</evidence>
<evidence type="ECO:0000256" key="1">
    <source>
        <dbReference type="ARBA" id="ARBA00004141"/>
    </source>
</evidence>
<dbReference type="AlphaFoldDB" id="A0A9P1NCD9"/>
<dbReference type="PROSITE" id="PS01206">
    <property type="entry name" value="ASC"/>
    <property type="match status" value="1"/>
</dbReference>
<evidence type="ECO:0000256" key="13">
    <source>
        <dbReference type="RuleBase" id="RU000679"/>
    </source>
</evidence>
<keyword evidence="11 13" id="KW-0739">Sodium transport</keyword>
<evidence type="ECO:0008006" key="16">
    <source>
        <dbReference type="Google" id="ProtNLM"/>
    </source>
</evidence>
<keyword evidence="12 13" id="KW-0407">Ion channel</keyword>
<comment type="subcellular location">
    <subcellularLocation>
        <location evidence="1">Membrane</location>
        <topology evidence="1">Multi-pass membrane protein</topology>
    </subcellularLocation>
</comment>
<dbReference type="InterPro" id="IPR020903">
    <property type="entry name" value="ENaC_CS"/>
</dbReference>
<evidence type="ECO:0000256" key="9">
    <source>
        <dbReference type="ARBA" id="ARBA00023136"/>
    </source>
</evidence>
<keyword evidence="4 13" id="KW-0894">Sodium channel</keyword>
<name>A0A9P1NCD9_9PELO</name>
<dbReference type="GO" id="GO:0046983">
    <property type="term" value="F:protein dimerization activity"/>
    <property type="evidence" value="ECO:0007669"/>
    <property type="project" value="InterPro"/>
</dbReference>
<evidence type="ECO:0000313" key="14">
    <source>
        <dbReference type="EMBL" id="CAI5455863.1"/>
    </source>
</evidence>
<evidence type="ECO:0000256" key="5">
    <source>
        <dbReference type="ARBA" id="ARBA00022692"/>
    </source>
</evidence>
<gene>
    <name evidence="14" type="ORF">CAMP_LOCUS18500</name>
</gene>
<keyword evidence="15" id="KW-1185">Reference proteome</keyword>
<keyword evidence="5 13" id="KW-0812">Transmembrane</keyword>
<comment type="similarity">
    <text evidence="2 13">Belongs to the amiloride-sensitive sodium channel (TC 1.A.6) family.</text>
</comment>
<dbReference type="GO" id="GO:0005272">
    <property type="term" value="F:sodium channel activity"/>
    <property type="evidence" value="ECO:0007669"/>
    <property type="project" value="UniProtKB-KW"/>
</dbReference>
<proteinExistence type="inferred from homology"/>
<organism evidence="14 15">
    <name type="scientific">Caenorhabditis angaria</name>
    <dbReference type="NCBI Taxonomy" id="860376"/>
    <lineage>
        <taxon>Eukaryota</taxon>
        <taxon>Metazoa</taxon>
        <taxon>Ecdysozoa</taxon>
        <taxon>Nematoda</taxon>
        <taxon>Chromadorea</taxon>
        <taxon>Rhabditida</taxon>
        <taxon>Rhabditina</taxon>
        <taxon>Rhabditomorpha</taxon>
        <taxon>Rhabditoidea</taxon>
        <taxon>Rhabditidae</taxon>
        <taxon>Peloderinae</taxon>
        <taxon>Caenorhabditis</taxon>
    </lineage>
</organism>
<evidence type="ECO:0000256" key="6">
    <source>
        <dbReference type="ARBA" id="ARBA00022989"/>
    </source>
</evidence>
<dbReference type="OrthoDB" id="5874059at2759"/>
<accession>A0A9P1NCD9</accession>
<evidence type="ECO:0000256" key="8">
    <source>
        <dbReference type="ARBA" id="ARBA00023065"/>
    </source>
</evidence>
<dbReference type="PANTHER" id="PTHR37432">
    <property type="entry name" value="PROTEIN CBG21304"/>
    <property type="match status" value="1"/>
</dbReference>
<keyword evidence="6" id="KW-1133">Transmembrane helix</keyword>
<dbReference type="GO" id="GO:0016020">
    <property type="term" value="C:membrane"/>
    <property type="evidence" value="ECO:0007669"/>
    <property type="project" value="UniProtKB-SubCell"/>
</dbReference>
<keyword evidence="3 13" id="KW-0813">Transport</keyword>
<keyword evidence="7" id="KW-0915">Sodium</keyword>
<keyword evidence="9" id="KW-0472">Membrane</keyword>
<evidence type="ECO:0000256" key="4">
    <source>
        <dbReference type="ARBA" id="ARBA00022461"/>
    </source>
</evidence>
<evidence type="ECO:0000256" key="3">
    <source>
        <dbReference type="ARBA" id="ARBA00022448"/>
    </source>
</evidence>
<evidence type="ECO:0000256" key="2">
    <source>
        <dbReference type="ARBA" id="ARBA00007193"/>
    </source>
</evidence>
<dbReference type="Proteomes" id="UP001152747">
    <property type="component" value="Unassembled WGS sequence"/>
</dbReference>
<evidence type="ECO:0000313" key="15">
    <source>
        <dbReference type="Proteomes" id="UP001152747"/>
    </source>
</evidence>
<keyword evidence="8 13" id="KW-0406">Ion transport</keyword>
<sequence>MAGDKRDSTVFDAAMTEKMLNGETVHGFYLEEVEDNGEFRRIKVSNGVCIVDPGFKQCIGCEKCYKGEGGHTTRHARKCTRLAEKRREPLDKKRAKVFISEFVINSGSPIAIVENSHFREMIKRMAGYSRMSDEGFDSFLPKRTCIRDEAVKQLADKLDFLKKEFKPLVEENMISLASDFGKVNHDFYSVKISFIHESFDNSIPQWSLKVVPIGMKVVSNLKKDASMIHKTIADLYTGYDWDPRVLEATYFCADSAKNMQAAGNYHFRSYIRCLSHFCNTISLRIFQPYANSDLSATVKSNLDSLNDTIDQCIALSKELKPFKSLTKDLPAEIHQHCETRWLSRYAVVLSILTNLNCLCGCEEDFEDQVISDLIETLALSRRNISLIVETWKPLQEMVMLSQEEKPFIHKVLPLYAGLLQTFHNWQEDPDDIKSSIGQSAMEVLLKNQNIVGGPHCLSYQLDPRRVPNIQEIFDECSIQFDIEQEAMIELEEIVDILGVEKTIAPQISHPPSPSFVQRFTAPPVTPEFTFWEEYQRFMLTRTNVDFEFFWPANKTNYPKLYHVAKKIFGIIPSEATNERAFSQTKRIYTSTRGNLSIDLLENLLIKMSQAKHNLIHKCSFNGKPCNIDDDFKLVVDPTFGNCFVFNHNRTDIKNSVRAGPMYGLRVMLFVNASDYLPTTEAVGIRLAIHDKNEFPFPDTFGYSAPTGFISSFGMRMKKMSRLPHPYGDCIDIQSGSDYIYKGFLYSTEGCYRTCFQNLIINRCGCSDPRFPTIGNVGPCEVFNKNHSKFIQAK</sequence>
<dbReference type="InterPro" id="IPR001873">
    <property type="entry name" value="ENaC"/>
</dbReference>
<dbReference type="InterPro" id="IPR012337">
    <property type="entry name" value="RNaseH-like_sf"/>
</dbReference>